<dbReference type="Gene3D" id="1.10.10.60">
    <property type="entry name" value="Homeodomain-like"/>
    <property type="match status" value="1"/>
</dbReference>
<comment type="caution">
    <text evidence="5">The sequence shown here is derived from an EMBL/GenBank/DDBJ whole genome shotgun (WGS) entry which is preliminary data.</text>
</comment>
<evidence type="ECO:0000256" key="1">
    <source>
        <dbReference type="ARBA" id="ARBA00023015"/>
    </source>
</evidence>
<dbReference type="CDD" id="cd02208">
    <property type="entry name" value="cupin_RmlC-like"/>
    <property type="match status" value="1"/>
</dbReference>
<keyword evidence="6" id="KW-1185">Reference proteome</keyword>
<dbReference type="EMBL" id="JBHULD010000025">
    <property type="protein sequence ID" value="MFD2556845.1"/>
    <property type="molecule type" value="Genomic_DNA"/>
</dbReference>
<evidence type="ECO:0000256" key="2">
    <source>
        <dbReference type="ARBA" id="ARBA00023125"/>
    </source>
</evidence>
<keyword evidence="1" id="KW-0805">Transcription regulation</keyword>
<dbReference type="RefSeq" id="WP_210354750.1">
    <property type="nucleotide sequence ID" value="NZ_JAEQMU010000002.1"/>
</dbReference>
<sequence length="284" mass="32948">MIRKKNIPVRSLPEECFQRIVVERISSDFFENDKGLNISHRHDYHIFVLQEKGTIHAEVDFEAYVNSEPGIMYQSPGQVHRALKAEDANVYMLAIYSDNINANYLAMLQYLTPLKPLTIDTTDLSVLKQAFDLCVNFFNQKKHTLYLTMLKDSCNAVVGLIISRYLRESKSLDLLSRFERVTKAFFSSLEEYFWTIKRPAQYAQKLNISIAYLNECVKNETGFSVSYHIQQRIILEAKRLLYHSEKSIKEISLALGYDDYAYFSRVFKKSTGVTAIGFRNGNRE</sequence>
<dbReference type="PROSITE" id="PS01124">
    <property type="entry name" value="HTH_ARAC_FAMILY_2"/>
    <property type="match status" value="1"/>
</dbReference>
<dbReference type="InterPro" id="IPR018060">
    <property type="entry name" value="HTH_AraC"/>
</dbReference>
<keyword evidence="2" id="KW-0238">DNA-binding</keyword>
<evidence type="ECO:0000259" key="4">
    <source>
        <dbReference type="PROSITE" id="PS01124"/>
    </source>
</evidence>
<evidence type="ECO:0000313" key="6">
    <source>
        <dbReference type="Proteomes" id="UP001597440"/>
    </source>
</evidence>
<dbReference type="PANTHER" id="PTHR43280:SF28">
    <property type="entry name" value="HTH-TYPE TRANSCRIPTIONAL ACTIVATOR RHAS"/>
    <property type="match status" value="1"/>
</dbReference>
<dbReference type="SMART" id="SM00342">
    <property type="entry name" value="HTH_ARAC"/>
    <property type="match status" value="1"/>
</dbReference>
<evidence type="ECO:0000313" key="5">
    <source>
        <dbReference type="EMBL" id="MFD2556845.1"/>
    </source>
</evidence>
<protein>
    <submittedName>
        <fullName evidence="5">Helix-turn-helix domain-containing protein</fullName>
    </submittedName>
</protein>
<evidence type="ECO:0000256" key="3">
    <source>
        <dbReference type="ARBA" id="ARBA00023163"/>
    </source>
</evidence>
<dbReference type="InterPro" id="IPR009057">
    <property type="entry name" value="Homeodomain-like_sf"/>
</dbReference>
<dbReference type="InterPro" id="IPR037923">
    <property type="entry name" value="HTH-like"/>
</dbReference>
<reference evidence="6" key="1">
    <citation type="journal article" date="2019" name="Int. J. Syst. Evol. Microbiol.">
        <title>The Global Catalogue of Microorganisms (GCM) 10K type strain sequencing project: providing services to taxonomists for standard genome sequencing and annotation.</title>
        <authorList>
            <consortium name="The Broad Institute Genomics Platform"/>
            <consortium name="The Broad Institute Genome Sequencing Center for Infectious Disease"/>
            <person name="Wu L."/>
            <person name="Ma J."/>
        </authorList>
    </citation>
    <scope>NUCLEOTIDE SEQUENCE [LARGE SCALE GENOMIC DNA]</scope>
    <source>
        <strain evidence="6">KCTC 52298</strain>
    </source>
</reference>
<dbReference type="PANTHER" id="PTHR43280">
    <property type="entry name" value="ARAC-FAMILY TRANSCRIPTIONAL REGULATOR"/>
    <property type="match status" value="1"/>
</dbReference>
<name>A0ABW5L8G8_9SPHI</name>
<keyword evidence="3" id="KW-0804">Transcription</keyword>
<gene>
    <name evidence="5" type="ORF">ACFSQW_20820</name>
</gene>
<organism evidence="5 6">
    <name type="scientific">Sphingobacterium tabacisoli</name>
    <dbReference type="NCBI Taxonomy" id="2044855"/>
    <lineage>
        <taxon>Bacteria</taxon>
        <taxon>Pseudomonadati</taxon>
        <taxon>Bacteroidota</taxon>
        <taxon>Sphingobacteriia</taxon>
        <taxon>Sphingobacteriales</taxon>
        <taxon>Sphingobacteriaceae</taxon>
        <taxon>Sphingobacterium</taxon>
    </lineage>
</organism>
<feature type="domain" description="HTH araC/xylS-type" evidence="4">
    <location>
        <begin position="179"/>
        <end position="281"/>
    </location>
</feature>
<dbReference type="Proteomes" id="UP001597440">
    <property type="component" value="Unassembled WGS sequence"/>
</dbReference>
<dbReference type="SUPFAM" id="SSF46689">
    <property type="entry name" value="Homeodomain-like"/>
    <property type="match status" value="1"/>
</dbReference>
<dbReference type="Pfam" id="PF12833">
    <property type="entry name" value="HTH_18"/>
    <property type="match status" value="1"/>
</dbReference>
<accession>A0ABW5L8G8</accession>
<dbReference type="SUPFAM" id="SSF51215">
    <property type="entry name" value="Regulatory protein AraC"/>
    <property type="match status" value="1"/>
</dbReference>
<proteinExistence type="predicted"/>